<dbReference type="PANTHER" id="PTHR37817:SF1">
    <property type="entry name" value="N-ACETYLTRANSFERASE EIS"/>
    <property type="match status" value="1"/>
</dbReference>
<dbReference type="Pfam" id="PF13530">
    <property type="entry name" value="SCP2_2"/>
    <property type="match status" value="1"/>
</dbReference>
<proteinExistence type="predicted"/>
<dbReference type="SUPFAM" id="SSF55718">
    <property type="entry name" value="SCP-like"/>
    <property type="match status" value="1"/>
</dbReference>
<dbReference type="Pfam" id="PF17668">
    <property type="entry name" value="Acetyltransf_17"/>
    <property type="match status" value="1"/>
</dbReference>
<dbReference type="Pfam" id="PF13527">
    <property type="entry name" value="Acetyltransf_9"/>
    <property type="match status" value="1"/>
</dbReference>
<dbReference type="InterPro" id="IPR051554">
    <property type="entry name" value="Acetyltransferase_Eis"/>
</dbReference>
<organism evidence="2 3">
    <name type="scientific">Sulfobacillus acidophilus</name>
    <dbReference type="NCBI Taxonomy" id="53633"/>
    <lineage>
        <taxon>Bacteria</taxon>
        <taxon>Bacillati</taxon>
        <taxon>Bacillota</taxon>
        <taxon>Clostridia</taxon>
        <taxon>Eubacteriales</taxon>
        <taxon>Clostridiales Family XVII. Incertae Sedis</taxon>
        <taxon>Sulfobacillus</taxon>
    </lineage>
</organism>
<feature type="domain" description="N-acetyltransferase" evidence="1">
    <location>
        <begin position="105"/>
        <end position="249"/>
    </location>
</feature>
<dbReference type="GO" id="GO:0034069">
    <property type="term" value="F:aminoglycoside N-acetyltransferase activity"/>
    <property type="evidence" value="ECO:0007669"/>
    <property type="project" value="TreeGrafter"/>
</dbReference>
<dbReference type="InterPro" id="IPR025559">
    <property type="entry name" value="Eis_dom"/>
</dbReference>
<accession>A0A2T2WJH7</accession>
<sequence>MHSQLNKELLTWRGWFLADPVSGRPLTLAAHTKHTHMLSLYASAERAQMAATLAGMNSAQIESACVEDFLAQHQNFLKEIQCAILIETPTRAITINPGSAHACPEGFLEVDDATEELFDEMQSRGFGERTANPALDYDEVPGPFRYALAERGKLVSGLETEPYLTIWGDSVIPMESLGGVVAPLEARRQGKTQVLLRQVLGAMRERGTPLSTITTPFSYPFYRRAGFEYAFLRRRYTFPPQLLLGLKDVPSSLRYYPGPRRELAVPYQLAILYELALAPMFQGYARRTPFQWASHLAGRNTDVYIWDGPEGPCAYAIIAVTPHHIAIRELLATTDIGLQGLLKALASLDSQTQELVWDAVPTYHLDRWVVEPDRVKTELTPEGTFRIIDIKTAMETRRFHWTGEGHIALSIEDNVCEWNTGTWTLSFDQGHAQATRVPTILSESDCGSLDVRAFGLLYAGSIRAEEAVRYYGARLSTKQQDLLDRVIFNRQPLLLESF</sequence>
<evidence type="ECO:0000313" key="3">
    <source>
        <dbReference type="Proteomes" id="UP000241848"/>
    </source>
</evidence>
<comment type="caution">
    <text evidence="2">The sequence shown here is derived from an EMBL/GenBank/DDBJ whole genome shotgun (WGS) entry which is preliminary data.</text>
</comment>
<evidence type="ECO:0000313" key="2">
    <source>
        <dbReference type="EMBL" id="PSR22383.1"/>
    </source>
</evidence>
<dbReference type="InterPro" id="IPR036527">
    <property type="entry name" value="SCP2_sterol-bd_dom_sf"/>
</dbReference>
<dbReference type="EMBL" id="PXYV01000018">
    <property type="protein sequence ID" value="PSR22383.1"/>
    <property type="molecule type" value="Genomic_DNA"/>
</dbReference>
<reference evidence="2 3" key="1">
    <citation type="journal article" date="2014" name="BMC Genomics">
        <title>Comparison of environmental and isolate Sulfobacillus genomes reveals diverse carbon, sulfur, nitrogen, and hydrogen metabolisms.</title>
        <authorList>
            <person name="Justice N.B."/>
            <person name="Norman A."/>
            <person name="Brown C.T."/>
            <person name="Singh A."/>
            <person name="Thomas B.C."/>
            <person name="Banfield J.F."/>
        </authorList>
    </citation>
    <scope>NUCLEOTIDE SEQUENCE [LARGE SCALE GENOMIC DNA]</scope>
    <source>
        <strain evidence="2">AMDSBA3</strain>
    </source>
</reference>
<evidence type="ECO:0000259" key="1">
    <source>
        <dbReference type="PROSITE" id="PS51186"/>
    </source>
</evidence>
<dbReference type="PANTHER" id="PTHR37817">
    <property type="entry name" value="N-ACETYLTRANSFERASE EIS"/>
    <property type="match status" value="1"/>
</dbReference>
<dbReference type="InterPro" id="IPR041380">
    <property type="entry name" value="Acetyltransf_17"/>
</dbReference>
<dbReference type="Gene3D" id="3.40.630.30">
    <property type="match status" value="2"/>
</dbReference>
<dbReference type="SUPFAM" id="SSF55729">
    <property type="entry name" value="Acyl-CoA N-acyltransferases (Nat)"/>
    <property type="match status" value="1"/>
</dbReference>
<name>A0A2T2WJH7_9FIRM</name>
<gene>
    <name evidence="2" type="ORF">C7B45_07150</name>
</gene>
<dbReference type="InterPro" id="IPR016181">
    <property type="entry name" value="Acyl_CoA_acyltransferase"/>
</dbReference>
<dbReference type="AlphaFoldDB" id="A0A2T2WJH7"/>
<dbReference type="PROSITE" id="PS51186">
    <property type="entry name" value="GNAT"/>
    <property type="match status" value="1"/>
</dbReference>
<dbReference type="Gene3D" id="3.30.1050.10">
    <property type="entry name" value="SCP2 sterol-binding domain"/>
    <property type="match status" value="1"/>
</dbReference>
<dbReference type="GO" id="GO:0030649">
    <property type="term" value="P:aminoglycoside antibiotic catabolic process"/>
    <property type="evidence" value="ECO:0007669"/>
    <property type="project" value="TreeGrafter"/>
</dbReference>
<dbReference type="Proteomes" id="UP000241848">
    <property type="component" value="Unassembled WGS sequence"/>
</dbReference>
<protein>
    <recommendedName>
        <fullName evidence="1">N-acetyltransferase domain-containing protein</fullName>
    </recommendedName>
</protein>
<dbReference type="InterPro" id="IPR000182">
    <property type="entry name" value="GNAT_dom"/>
</dbReference>